<comment type="caution">
    <text evidence="3">The sequence shown here is derived from an EMBL/GenBank/DDBJ whole genome shotgun (WGS) entry which is preliminary data.</text>
</comment>
<evidence type="ECO:0000313" key="4">
    <source>
        <dbReference type="Proteomes" id="UP000242712"/>
    </source>
</evidence>
<evidence type="ECO:0000256" key="2">
    <source>
        <dbReference type="SAM" id="Phobius"/>
    </source>
</evidence>
<evidence type="ECO:0000256" key="1">
    <source>
        <dbReference type="ARBA" id="ARBA00010894"/>
    </source>
</evidence>
<keyword evidence="2" id="KW-0472">Membrane</keyword>
<organism evidence="3 4">
    <name type="scientific">Staphylococcus argensis</name>
    <dbReference type="NCBI Taxonomy" id="1607738"/>
    <lineage>
        <taxon>Bacteria</taxon>
        <taxon>Bacillati</taxon>
        <taxon>Bacillota</taxon>
        <taxon>Bacilli</taxon>
        <taxon>Bacillales</taxon>
        <taxon>Staphylococcaceae</taxon>
        <taxon>Staphylococcus</taxon>
    </lineage>
</organism>
<name>A0A2K4FEU1_9STAP</name>
<protein>
    <submittedName>
        <fullName evidence="3">YggT family protein</fullName>
    </submittedName>
</protein>
<sequence length="95" mass="10930">MSLEILSTIFNIILIIVRIYTFGMLFYFLMSWLPGARENGLGRFLAKIYEPFLEPFRRIIPPIGIIDISSIVALFVLFLFREGLGSIFNIILNSL</sequence>
<gene>
    <name evidence="3" type="ORF">CD039_03205</name>
</gene>
<feature type="transmembrane region" description="Helical" evidence="2">
    <location>
        <begin position="59"/>
        <end position="80"/>
    </location>
</feature>
<dbReference type="Pfam" id="PF02325">
    <property type="entry name" value="CCB3_YggT"/>
    <property type="match status" value="1"/>
</dbReference>
<dbReference type="AlphaFoldDB" id="A0A2K4FEU1"/>
<keyword evidence="4" id="KW-1185">Reference proteome</keyword>
<evidence type="ECO:0000313" key="3">
    <source>
        <dbReference type="EMBL" id="POA09766.1"/>
    </source>
</evidence>
<dbReference type="GO" id="GO:0016020">
    <property type="term" value="C:membrane"/>
    <property type="evidence" value="ECO:0007669"/>
    <property type="project" value="InterPro"/>
</dbReference>
<keyword evidence="2" id="KW-1133">Transmembrane helix</keyword>
<reference evidence="3 4" key="1">
    <citation type="submission" date="2017-08" db="EMBL/GenBank/DDBJ databases">
        <title>Draft genome sequences of 64 type strains of genus Staph aureus.</title>
        <authorList>
            <person name="Cole K."/>
            <person name="Golubchik T."/>
            <person name="Russell J."/>
            <person name="Foster D."/>
            <person name="Llewelyn M."/>
            <person name="Wilson D."/>
            <person name="Crook D."/>
            <person name="Paul J."/>
        </authorList>
    </citation>
    <scope>NUCLEOTIDE SEQUENCE [LARGE SCALE GENOMIC DNA]</scope>
    <source>
        <strain evidence="3 4">DSM 29875</strain>
    </source>
</reference>
<dbReference type="Proteomes" id="UP000242712">
    <property type="component" value="Unassembled WGS sequence"/>
</dbReference>
<accession>A0A2K4FEU1</accession>
<dbReference type="PANTHER" id="PTHR33219">
    <property type="entry name" value="YLMG HOMOLOG PROTEIN 2, CHLOROPLASTIC"/>
    <property type="match status" value="1"/>
</dbReference>
<dbReference type="EMBL" id="PPPX01000001">
    <property type="protein sequence ID" value="POA09766.1"/>
    <property type="molecule type" value="Genomic_DNA"/>
</dbReference>
<feature type="transmembrane region" description="Helical" evidence="2">
    <location>
        <begin position="12"/>
        <end position="33"/>
    </location>
</feature>
<dbReference type="PANTHER" id="PTHR33219:SF14">
    <property type="entry name" value="PROTEIN COFACTOR ASSEMBLY OF COMPLEX C SUBUNIT B CCB3, CHLOROPLASTIC-RELATED"/>
    <property type="match status" value="1"/>
</dbReference>
<keyword evidence="2" id="KW-0812">Transmembrane</keyword>
<comment type="similarity">
    <text evidence="1">Belongs to the YggT family.</text>
</comment>
<dbReference type="OrthoDB" id="47652at2"/>
<proteinExistence type="inferred from homology"/>
<dbReference type="GeneID" id="98297346"/>
<dbReference type="InterPro" id="IPR003425">
    <property type="entry name" value="CCB3/YggT"/>
</dbReference>
<dbReference type="RefSeq" id="WP_103371094.1">
    <property type="nucleotide sequence ID" value="NZ_CBCRVO010000001.1"/>
</dbReference>